<comment type="caution">
    <text evidence="9">The sequence shown here is derived from an EMBL/GenBank/DDBJ whole genome shotgun (WGS) entry which is preliminary data.</text>
</comment>
<accession>W9GGA8</accession>
<dbReference type="InterPro" id="IPR000515">
    <property type="entry name" value="MetI-like"/>
</dbReference>
<dbReference type="RefSeq" id="WP_051518842.1">
    <property type="nucleotide sequence ID" value="NZ_AWQS01000297.1"/>
</dbReference>
<comment type="subcellular location">
    <subcellularLocation>
        <location evidence="1 7">Cell membrane</location>
        <topology evidence="1 7">Multi-pass membrane protein</topology>
    </subcellularLocation>
</comment>
<keyword evidence="10" id="KW-1185">Reference proteome</keyword>
<dbReference type="SUPFAM" id="SSF161098">
    <property type="entry name" value="MetI-like"/>
    <property type="match status" value="1"/>
</dbReference>
<proteinExistence type="inferred from homology"/>
<dbReference type="PROSITE" id="PS50928">
    <property type="entry name" value="ABC_TM1"/>
    <property type="match status" value="1"/>
</dbReference>
<dbReference type="GO" id="GO:0022857">
    <property type="term" value="F:transmembrane transporter activity"/>
    <property type="evidence" value="ECO:0007669"/>
    <property type="project" value="InterPro"/>
</dbReference>
<dbReference type="OrthoDB" id="92598at2"/>
<feature type="transmembrane region" description="Helical" evidence="7">
    <location>
        <begin position="186"/>
        <end position="204"/>
    </location>
</feature>
<dbReference type="PANTHER" id="PTHR30614:SF34">
    <property type="entry name" value="BLR6398 PROTEIN"/>
    <property type="match status" value="1"/>
</dbReference>
<keyword evidence="6 7" id="KW-0472">Membrane</keyword>
<evidence type="ECO:0000313" key="10">
    <source>
        <dbReference type="Proteomes" id="UP000019494"/>
    </source>
</evidence>
<feature type="transmembrane region" description="Helical" evidence="7">
    <location>
        <begin position="144"/>
        <end position="166"/>
    </location>
</feature>
<reference evidence="10" key="1">
    <citation type="submission" date="2013-08" db="EMBL/GenBank/DDBJ databases">
        <title>Intrasporangium oryzae NRRL B-24470.</title>
        <authorList>
            <person name="Liu H."/>
            <person name="Wang G."/>
        </authorList>
    </citation>
    <scope>NUCLEOTIDE SEQUENCE [LARGE SCALE GENOMIC DNA]</scope>
    <source>
        <strain evidence="10">Q5-1</strain>
    </source>
</reference>
<dbReference type="Pfam" id="PF00528">
    <property type="entry name" value="BPD_transp_1"/>
    <property type="match status" value="1"/>
</dbReference>
<evidence type="ECO:0000256" key="2">
    <source>
        <dbReference type="ARBA" id="ARBA00022448"/>
    </source>
</evidence>
<keyword evidence="4 7" id="KW-0812">Transmembrane</keyword>
<dbReference type="NCBIfam" id="TIGR01726">
    <property type="entry name" value="HEQRo_perm_3TM"/>
    <property type="match status" value="1"/>
</dbReference>
<sequence>MLRSFGWQDIEALARGALWTLALCAISGVLGTLLGGVIGLAATSPSRIARWVATALVTFVRGIPLLIIVFFAYFGIPLLFPDLSLSAFATAVIALTVFASVYLAEIFRGSINAVPRGQWEAADALGLGYVKKLRYVVLPQAMRIVVPPAIGFLIALIKDSSLVTVIGFVELTHAGTITSNLTANPILTYSVVAAFYFVICYGVSRLGRWYEQRSPTDKAAVDPEEKPSALQLEGV</sequence>
<keyword evidence="3" id="KW-1003">Cell membrane</keyword>
<feature type="transmembrane region" description="Helical" evidence="7">
    <location>
        <begin position="20"/>
        <end position="41"/>
    </location>
</feature>
<dbReference type="EMBL" id="AWQS01000297">
    <property type="protein sequence ID" value="EWT04222.1"/>
    <property type="molecule type" value="Genomic_DNA"/>
</dbReference>
<evidence type="ECO:0000256" key="4">
    <source>
        <dbReference type="ARBA" id="ARBA00022692"/>
    </source>
</evidence>
<evidence type="ECO:0000256" key="1">
    <source>
        <dbReference type="ARBA" id="ARBA00004651"/>
    </source>
</evidence>
<feature type="transmembrane region" description="Helical" evidence="7">
    <location>
        <begin position="48"/>
        <end position="73"/>
    </location>
</feature>
<protein>
    <submittedName>
        <fullName evidence="9">Amino acid ABC transporter permease</fullName>
    </submittedName>
</protein>
<dbReference type="AlphaFoldDB" id="W9GGA8"/>
<comment type="similarity">
    <text evidence="7">Belongs to the binding-protein-dependent transport system permease family.</text>
</comment>
<dbReference type="CDD" id="cd06261">
    <property type="entry name" value="TM_PBP2"/>
    <property type="match status" value="1"/>
</dbReference>
<dbReference type="Gene3D" id="1.10.3720.10">
    <property type="entry name" value="MetI-like"/>
    <property type="match status" value="1"/>
</dbReference>
<dbReference type="InterPro" id="IPR010065">
    <property type="entry name" value="AA_ABC_transptr_permease_3TM"/>
</dbReference>
<name>W9GGA8_9MICO</name>
<dbReference type="GO" id="GO:0043190">
    <property type="term" value="C:ATP-binding cassette (ABC) transporter complex"/>
    <property type="evidence" value="ECO:0007669"/>
    <property type="project" value="InterPro"/>
</dbReference>
<evidence type="ECO:0000313" key="9">
    <source>
        <dbReference type="EMBL" id="EWT04222.1"/>
    </source>
</evidence>
<evidence type="ECO:0000259" key="8">
    <source>
        <dbReference type="PROSITE" id="PS50928"/>
    </source>
</evidence>
<dbReference type="Proteomes" id="UP000019494">
    <property type="component" value="Unassembled WGS sequence"/>
</dbReference>
<feature type="transmembrane region" description="Helical" evidence="7">
    <location>
        <begin position="85"/>
        <end position="104"/>
    </location>
</feature>
<evidence type="ECO:0000256" key="7">
    <source>
        <dbReference type="RuleBase" id="RU363032"/>
    </source>
</evidence>
<dbReference type="PANTHER" id="PTHR30614">
    <property type="entry name" value="MEMBRANE COMPONENT OF AMINO ACID ABC TRANSPORTER"/>
    <property type="match status" value="1"/>
</dbReference>
<dbReference type="GO" id="GO:0006865">
    <property type="term" value="P:amino acid transport"/>
    <property type="evidence" value="ECO:0007669"/>
    <property type="project" value="TreeGrafter"/>
</dbReference>
<keyword evidence="5 7" id="KW-1133">Transmembrane helix</keyword>
<dbReference type="InterPro" id="IPR035906">
    <property type="entry name" value="MetI-like_sf"/>
</dbReference>
<evidence type="ECO:0000256" key="5">
    <source>
        <dbReference type="ARBA" id="ARBA00022989"/>
    </source>
</evidence>
<evidence type="ECO:0000256" key="3">
    <source>
        <dbReference type="ARBA" id="ARBA00022475"/>
    </source>
</evidence>
<dbReference type="InterPro" id="IPR043429">
    <property type="entry name" value="ArtM/GltK/GlnP/TcyL/YhdX-like"/>
</dbReference>
<organism evidence="9 10">
    <name type="scientific">Intrasporangium chromatireducens Q5-1</name>
    <dbReference type="NCBI Taxonomy" id="584657"/>
    <lineage>
        <taxon>Bacteria</taxon>
        <taxon>Bacillati</taxon>
        <taxon>Actinomycetota</taxon>
        <taxon>Actinomycetes</taxon>
        <taxon>Micrococcales</taxon>
        <taxon>Intrasporangiaceae</taxon>
        <taxon>Intrasporangium</taxon>
    </lineage>
</organism>
<keyword evidence="2 7" id="KW-0813">Transport</keyword>
<gene>
    <name evidence="9" type="ORF">N864_04820</name>
</gene>
<feature type="domain" description="ABC transmembrane type-1" evidence="8">
    <location>
        <begin position="17"/>
        <end position="207"/>
    </location>
</feature>
<evidence type="ECO:0000256" key="6">
    <source>
        <dbReference type="ARBA" id="ARBA00023136"/>
    </source>
</evidence>